<feature type="transmembrane region" description="Helical" evidence="1">
    <location>
        <begin position="58"/>
        <end position="82"/>
    </location>
</feature>
<protein>
    <submittedName>
        <fullName evidence="2">Uncharacterized protein</fullName>
    </submittedName>
</protein>
<dbReference type="Proteomes" id="UP001146793">
    <property type="component" value="Unassembled WGS sequence"/>
</dbReference>
<evidence type="ECO:0000256" key="1">
    <source>
        <dbReference type="SAM" id="Phobius"/>
    </source>
</evidence>
<gene>
    <name evidence="2" type="ORF">M0812_03966</name>
</gene>
<proteinExistence type="predicted"/>
<dbReference type="EMBL" id="JANTQA010000008">
    <property type="protein sequence ID" value="KAJ3452202.1"/>
    <property type="molecule type" value="Genomic_DNA"/>
</dbReference>
<keyword evidence="1" id="KW-0472">Membrane</keyword>
<evidence type="ECO:0000313" key="2">
    <source>
        <dbReference type="EMBL" id="KAJ3452202.1"/>
    </source>
</evidence>
<reference evidence="2" key="1">
    <citation type="submission" date="2022-08" db="EMBL/GenBank/DDBJ databases">
        <title>Novel sulphate-reducing endosymbionts in the free-living metamonad Anaeramoeba.</title>
        <authorList>
            <person name="Jerlstrom-Hultqvist J."/>
            <person name="Cepicka I."/>
            <person name="Gallot-Lavallee L."/>
            <person name="Salas-Leiva D."/>
            <person name="Curtis B.A."/>
            <person name="Zahonova K."/>
            <person name="Pipaliya S."/>
            <person name="Dacks J."/>
            <person name="Roger A.J."/>
        </authorList>
    </citation>
    <scope>NUCLEOTIDE SEQUENCE</scope>
    <source>
        <strain evidence="2">Busselton2</strain>
    </source>
</reference>
<keyword evidence="1" id="KW-0812">Transmembrane</keyword>
<organism evidence="2 3">
    <name type="scientific">Anaeramoeba flamelloides</name>
    <dbReference type="NCBI Taxonomy" id="1746091"/>
    <lineage>
        <taxon>Eukaryota</taxon>
        <taxon>Metamonada</taxon>
        <taxon>Anaeramoebidae</taxon>
        <taxon>Anaeramoeba</taxon>
    </lineage>
</organism>
<name>A0AAV8ADJ2_9EUKA</name>
<sequence>MPSSKGYTLPKSPLRNEICVQTFQPQAYKKLPTTKIGLLKMLLHRYLSLILKKRNSKFLGTLFLFVIAIFFIFSFVSISLYFSKTHETSNFSRSYESSQKVLANDLPDQIAFQNLIAFTNNQKEQANYLPQINKNLNER</sequence>
<accession>A0AAV8ADJ2</accession>
<dbReference type="AlphaFoldDB" id="A0AAV8ADJ2"/>
<comment type="caution">
    <text evidence="2">The sequence shown here is derived from an EMBL/GenBank/DDBJ whole genome shotgun (WGS) entry which is preliminary data.</text>
</comment>
<keyword evidence="1" id="KW-1133">Transmembrane helix</keyword>
<evidence type="ECO:0000313" key="3">
    <source>
        <dbReference type="Proteomes" id="UP001146793"/>
    </source>
</evidence>